<gene>
    <name evidence="2" type="ORF">MN202_04980</name>
</gene>
<proteinExistence type="predicted"/>
<keyword evidence="3" id="KW-1185">Reference proteome</keyword>
<dbReference type="Gene3D" id="3.40.190.270">
    <property type="match status" value="1"/>
</dbReference>
<dbReference type="InterPro" id="IPR015168">
    <property type="entry name" value="SsuA/THI5"/>
</dbReference>
<evidence type="ECO:0000259" key="1">
    <source>
        <dbReference type="Pfam" id="PF09084"/>
    </source>
</evidence>
<dbReference type="Pfam" id="PF09084">
    <property type="entry name" value="NMT1"/>
    <property type="match status" value="1"/>
</dbReference>
<comment type="caution">
    <text evidence="2">The sequence shown here is derived from an EMBL/GenBank/DDBJ whole genome shotgun (WGS) entry which is preliminary data.</text>
</comment>
<reference evidence="2 3" key="1">
    <citation type="journal article" date="2023" name="Ecotoxicol. Environ. Saf.">
        <title>Mercury remediation potential of mercury-resistant strain Rheinheimera metallidurans sp. nov. isolated from a municipal waste dumping site.</title>
        <authorList>
            <person name="Yadav V."/>
            <person name="Manjhi A."/>
            <person name="Vadakedath N."/>
        </authorList>
    </citation>
    <scope>NUCLEOTIDE SEQUENCE [LARGE SCALE GENOMIC DNA]</scope>
    <source>
        <strain evidence="2 3">E-49</strain>
    </source>
</reference>
<feature type="domain" description="SsuA/THI5-like" evidence="1">
    <location>
        <begin position="24"/>
        <end position="162"/>
    </location>
</feature>
<accession>A0ABU8C3S3</accession>
<evidence type="ECO:0000313" key="2">
    <source>
        <dbReference type="EMBL" id="MEH8016573.1"/>
    </source>
</evidence>
<sequence length="356" mass="39606">MSNHLSAGGQQLDTLWYTRCGIPTPLGIAAQLGWYEHEFTPSGIEVRSLQESNDPQQLASHFEHTLPHSFRLGGSIPPIWARSAGTDTRVIGISWIDEYQVILSLPGSGINSIHDLKGRRLGLPKKANNTTIDVARASALKAFITSLELAGINHNDVQFVDVIQHDTPVQHVLAPDTAVRRPRQHSYTAVAHALIKGEVDAIYVKDVRGAETAHLLGAQVVLDLGFHPDKAVRINNCTPRPLTVNGNTLRDHPQLVDRFLSTVVEVGYWAETHPIETIREISRETGWAEQWVRFAYGSTVHRHLHTTLDETSISALASYKDFLLQWGFLKGDFDINAWIAAEPLARINQQNKRRSA</sequence>
<dbReference type="PANTHER" id="PTHR30024">
    <property type="entry name" value="ALIPHATIC SULFONATES-BINDING PROTEIN-RELATED"/>
    <property type="match status" value="1"/>
</dbReference>
<organism evidence="2 3">
    <name type="scientific">Rheinheimera muenzenbergensis</name>
    <dbReference type="NCBI Taxonomy" id="1193628"/>
    <lineage>
        <taxon>Bacteria</taxon>
        <taxon>Pseudomonadati</taxon>
        <taxon>Pseudomonadota</taxon>
        <taxon>Gammaproteobacteria</taxon>
        <taxon>Chromatiales</taxon>
        <taxon>Chromatiaceae</taxon>
        <taxon>Rheinheimera</taxon>
    </lineage>
</organism>
<dbReference type="SUPFAM" id="SSF53850">
    <property type="entry name" value="Periplasmic binding protein-like II"/>
    <property type="match status" value="1"/>
</dbReference>
<protein>
    <submittedName>
        <fullName evidence="2">ABC transporter substrate-binding protein</fullName>
    </submittedName>
</protein>
<dbReference type="EMBL" id="JALAAR010000003">
    <property type="protein sequence ID" value="MEH8016573.1"/>
    <property type="molecule type" value="Genomic_DNA"/>
</dbReference>
<dbReference type="RefSeq" id="WP_335734990.1">
    <property type="nucleotide sequence ID" value="NZ_JALAAR010000003.1"/>
</dbReference>
<dbReference type="Gene3D" id="3.40.190.10">
    <property type="entry name" value="Periplasmic binding protein-like II"/>
    <property type="match status" value="1"/>
</dbReference>
<dbReference type="Proteomes" id="UP001375382">
    <property type="component" value="Unassembled WGS sequence"/>
</dbReference>
<dbReference type="PANTHER" id="PTHR30024:SF42">
    <property type="entry name" value="ALIPHATIC SULFONATES-BINDING PROTEIN-RELATED"/>
    <property type="match status" value="1"/>
</dbReference>
<name>A0ABU8C3S3_9GAMM</name>
<evidence type="ECO:0000313" key="3">
    <source>
        <dbReference type="Proteomes" id="UP001375382"/>
    </source>
</evidence>